<dbReference type="RefSeq" id="WP_135484567.1">
    <property type="nucleotide sequence ID" value="NZ_SRMF01000010.1"/>
</dbReference>
<feature type="domain" description="Protein kinase" evidence="4">
    <location>
        <begin position="46"/>
        <end position="313"/>
    </location>
</feature>
<dbReference type="PANTHER" id="PTHR24361">
    <property type="entry name" value="MITOGEN-ACTIVATED KINASE KINASE KINASE"/>
    <property type="match status" value="1"/>
</dbReference>
<dbReference type="InterPro" id="IPR017441">
    <property type="entry name" value="Protein_kinase_ATP_BS"/>
</dbReference>
<evidence type="ECO:0000256" key="1">
    <source>
        <dbReference type="ARBA" id="ARBA00022741"/>
    </source>
</evidence>
<dbReference type="GO" id="GO:0005737">
    <property type="term" value="C:cytoplasm"/>
    <property type="evidence" value="ECO:0007669"/>
    <property type="project" value="TreeGrafter"/>
</dbReference>
<evidence type="ECO:0000256" key="3">
    <source>
        <dbReference type="PROSITE-ProRule" id="PRU10141"/>
    </source>
</evidence>
<dbReference type="Proteomes" id="UP000297475">
    <property type="component" value="Unassembled WGS sequence"/>
</dbReference>
<dbReference type="InterPro" id="IPR008271">
    <property type="entry name" value="Ser/Thr_kinase_AS"/>
</dbReference>
<dbReference type="Gene3D" id="1.10.510.10">
    <property type="entry name" value="Transferase(Phosphotransferase) domain 1"/>
    <property type="match status" value="1"/>
</dbReference>
<evidence type="ECO:0000313" key="5">
    <source>
        <dbReference type="EMBL" id="TGG91145.1"/>
    </source>
</evidence>
<evidence type="ECO:0000313" key="6">
    <source>
        <dbReference type="Proteomes" id="UP000297475"/>
    </source>
</evidence>
<keyword evidence="5" id="KW-0723">Serine/threonine-protein kinase</keyword>
<reference evidence="5 6" key="1">
    <citation type="submission" date="2019-04" db="EMBL/GenBank/DDBJ databases">
        <title>Natronospirillum operosus gen. nov., sp. nov., a haloalkaliphilic satellite isolated from decaying biomass of laboratory culture of cyanobacterium Geitlerinema sp. and proposal of Natronospirillaceae fam. nov. and Saccharospirillaceae fam. nov.</title>
        <authorList>
            <person name="Kevbrin V."/>
            <person name="Boltyanskaya Y."/>
            <person name="Koziaeva V."/>
            <person name="Grouzdev D.S."/>
            <person name="Park M."/>
            <person name="Cho J."/>
        </authorList>
    </citation>
    <scope>NUCLEOTIDE SEQUENCE [LARGE SCALE GENOMIC DNA]</scope>
    <source>
        <strain evidence="5 6">G-116</strain>
    </source>
</reference>
<keyword evidence="2 3" id="KW-0067">ATP-binding</keyword>
<dbReference type="InterPro" id="IPR053235">
    <property type="entry name" value="Ser_Thr_kinase"/>
</dbReference>
<dbReference type="AlphaFoldDB" id="A0A4Z0W719"/>
<dbReference type="InterPro" id="IPR011009">
    <property type="entry name" value="Kinase-like_dom_sf"/>
</dbReference>
<evidence type="ECO:0000256" key="2">
    <source>
        <dbReference type="ARBA" id="ARBA00022840"/>
    </source>
</evidence>
<evidence type="ECO:0000259" key="4">
    <source>
        <dbReference type="PROSITE" id="PS50011"/>
    </source>
</evidence>
<dbReference type="PROSITE" id="PS00107">
    <property type="entry name" value="PROTEIN_KINASE_ATP"/>
    <property type="match status" value="1"/>
</dbReference>
<gene>
    <name evidence="5" type="ORF">E4656_17295</name>
</gene>
<dbReference type="Pfam" id="PF00069">
    <property type="entry name" value="Pkinase"/>
    <property type="match status" value="1"/>
</dbReference>
<dbReference type="SMART" id="SM00220">
    <property type="entry name" value="S_TKc"/>
    <property type="match status" value="1"/>
</dbReference>
<comment type="caution">
    <text evidence="5">The sequence shown here is derived from an EMBL/GenBank/DDBJ whole genome shotgun (WGS) entry which is preliminary data.</text>
</comment>
<proteinExistence type="predicted"/>
<dbReference type="PROSITE" id="PS50011">
    <property type="entry name" value="PROTEIN_KINASE_DOM"/>
    <property type="match status" value="1"/>
</dbReference>
<name>A0A4Z0W719_9GAMM</name>
<keyword evidence="6" id="KW-1185">Reference proteome</keyword>
<feature type="binding site" evidence="3">
    <location>
        <position position="74"/>
    </location>
    <ligand>
        <name>ATP</name>
        <dbReference type="ChEBI" id="CHEBI:30616"/>
    </ligand>
</feature>
<dbReference type="PROSITE" id="PS00108">
    <property type="entry name" value="PROTEIN_KINASE_ST"/>
    <property type="match status" value="1"/>
</dbReference>
<accession>A0A4Z0W719</accession>
<keyword evidence="5" id="KW-0808">Transferase</keyword>
<dbReference type="GO" id="GO:0005524">
    <property type="term" value="F:ATP binding"/>
    <property type="evidence" value="ECO:0007669"/>
    <property type="project" value="UniProtKB-UniRule"/>
</dbReference>
<protein>
    <submittedName>
        <fullName evidence="5">Serine/threonine protein kinase</fullName>
    </submittedName>
</protein>
<dbReference type="OrthoDB" id="9801841at2"/>
<dbReference type="GO" id="GO:0004674">
    <property type="term" value="F:protein serine/threonine kinase activity"/>
    <property type="evidence" value="ECO:0007669"/>
    <property type="project" value="UniProtKB-KW"/>
</dbReference>
<keyword evidence="5" id="KW-0418">Kinase</keyword>
<keyword evidence="1 3" id="KW-0547">Nucleotide-binding</keyword>
<organism evidence="5 6">
    <name type="scientific">Natronospirillum operosum</name>
    <dbReference type="NCBI Taxonomy" id="2759953"/>
    <lineage>
        <taxon>Bacteria</taxon>
        <taxon>Pseudomonadati</taxon>
        <taxon>Pseudomonadota</taxon>
        <taxon>Gammaproteobacteria</taxon>
        <taxon>Oceanospirillales</taxon>
        <taxon>Natronospirillaceae</taxon>
        <taxon>Natronospirillum</taxon>
    </lineage>
</organism>
<dbReference type="InterPro" id="IPR000719">
    <property type="entry name" value="Prot_kinase_dom"/>
</dbReference>
<dbReference type="EMBL" id="SRMF01000010">
    <property type="protein sequence ID" value="TGG91145.1"/>
    <property type="molecule type" value="Genomic_DNA"/>
</dbReference>
<sequence>MTEAPQVLQQFYINEDQSLYLMSHQDAQKIRDWVHLCQAQLSQLGFHDIEMIGKGAYGFVFGGRDAEGGDFVFKFSRINLPQTVQDRLEEEAWMQNQVQHPHIPKVQEYTRLGRQSVLMMERARGLDLERYAIRHGRLSPRLVMRIATQLIDVLQALRNYRRDGQDMPIVHGDIKPSNIVFDPEQEKMWLVDWGSSVFAQLDANGQPVGPAQLGLMSADNQSTNAKLGDVYFIGEDQLNGGLSSPRFDEQGAAATLYAIASGLPCRYGYEAMPATALNLPQEFARTLQMLLAGEPAARRRAGDYLMAQMHRMARIVVPELPNPAEKPQIPVWTFDNEGPMETVVYSSRRSFLREEQLDPYLLAQVDDVELEKYYKNFMHGMGPTERAFLAAVSRLGKFPIVGGLAVHWEEDGVYMDSSLNLHDPELRAPFVQAVNNMVTLGRAIHRQGVFKCCMFDARVTLHVERAGPEVPFQPPPELRIPFAVHTAPTSEDSTRNHSYFEDGEDPDESLDLPQAIMDEIVFLNDIRHTGLIIFEAMPTHLKVHNYYVLLDPMREADFSAALERIVAAIPQIVGLGVSGYMKLPYKNTRRLSPLDRLPDRFFPRDPRAFMPQSQGAG</sequence>
<dbReference type="SUPFAM" id="SSF56112">
    <property type="entry name" value="Protein kinase-like (PK-like)"/>
    <property type="match status" value="1"/>
</dbReference>